<evidence type="ECO:0000256" key="2">
    <source>
        <dbReference type="ARBA" id="ARBA00022750"/>
    </source>
</evidence>
<dbReference type="InterPro" id="IPR001461">
    <property type="entry name" value="Aspartic_peptidase_A1"/>
</dbReference>
<evidence type="ECO:0000256" key="4">
    <source>
        <dbReference type="SAM" id="Phobius"/>
    </source>
</evidence>
<dbReference type="PANTHER" id="PTHR47966">
    <property type="entry name" value="BETA-SITE APP-CLEAVING ENZYME, ISOFORM A-RELATED"/>
    <property type="match status" value="1"/>
</dbReference>
<keyword evidence="2 3" id="KW-0064">Aspartyl protease</keyword>
<dbReference type="Proteomes" id="UP000308197">
    <property type="component" value="Unassembled WGS sequence"/>
</dbReference>
<dbReference type="SUPFAM" id="SSF50630">
    <property type="entry name" value="Acid proteases"/>
    <property type="match status" value="1"/>
</dbReference>
<dbReference type="Pfam" id="PF00026">
    <property type="entry name" value="Asp"/>
    <property type="match status" value="1"/>
</dbReference>
<protein>
    <submittedName>
        <fullName evidence="6">Acid protease</fullName>
    </submittedName>
</protein>
<feature type="transmembrane region" description="Helical" evidence="4">
    <location>
        <begin position="6"/>
        <end position="25"/>
    </location>
</feature>
<dbReference type="PROSITE" id="PS51767">
    <property type="entry name" value="PEPTIDASE_A1"/>
    <property type="match status" value="1"/>
</dbReference>
<dbReference type="InterPro" id="IPR001969">
    <property type="entry name" value="Aspartic_peptidase_AS"/>
</dbReference>
<dbReference type="PRINTS" id="PR00792">
    <property type="entry name" value="PEPSIN"/>
</dbReference>
<feature type="transmembrane region" description="Helical" evidence="4">
    <location>
        <begin position="528"/>
        <end position="549"/>
    </location>
</feature>
<comment type="similarity">
    <text evidence="1 3">Belongs to the peptidase A1 family.</text>
</comment>
<accession>A0A5C3P319</accession>
<evidence type="ECO:0000256" key="3">
    <source>
        <dbReference type="RuleBase" id="RU000454"/>
    </source>
</evidence>
<dbReference type="STRING" id="1314778.A0A5C3P319"/>
<keyword evidence="4" id="KW-1133">Transmembrane helix</keyword>
<sequence length="589" mass="62639">MCFPTLWFLLLPYTLISLIFLLSTFRETMIRRLVSLLGFVSLAISATSIDTSAERRASTSYPVSVSRNGTAEGFGFSHATNDEYTATIYVNGVPYQVILDTGSSDTWIDPLAIGGTVPPNLIRTGINSSTTYVDGSTSTGPVVLADVSLGPYTIKNQAITVSYNASSNAQLYSGLIGLGGTAASQVYRLLQNTSYEENGRAILYNLFEHEPDLPNYTAWLMSRSEVGIMNGGVLTISEVLSNMTAVLDAPRFDSPTAADWMTYMDGLYVNGRLISGHSNITDLFEKNGIHVPKDNTVVTLDTGTAFMRGPNYYVHAIYKDIAGAALVPVDPTGTIVAYSVPCNTKLNLTFSFSGTKYPLHPIDAIELGMNDDGTFTCVGSITGGDVPAADWLLGSAFLRNVYQVYNYGNSSDIRAHPATQLLSIVDPEKAWAEADSLLLARLVAYESDYTSTSGLPRATPSHAQSYSGPLATASVTAADSEKHTTVVSASDASAATATHAALSGALAEDSASSPAGSTELSGLMRNSYIGLGLLGAVLVLLIVVIGLSVKSTRPNTGYRPLMGSRRRTVPMAETAAEDSFYSTPYDSGK</sequence>
<keyword evidence="4" id="KW-0472">Membrane</keyword>
<organism evidence="6 7">
    <name type="scientific">Polyporus arcularius HHB13444</name>
    <dbReference type="NCBI Taxonomy" id="1314778"/>
    <lineage>
        <taxon>Eukaryota</taxon>
        <taxon>Fungi</taxon>
        <taxon>Dikarya</taxon>
        <taxon>Basidiomycota</taxon>
        <taxon>Agaricomycotina</taxon>
        <taxon>Agaricomycetes</taxon>
        <taxon>Polyporales</taxon>
        <taxon>Polyporaceae</taxon>
        <taxon>Polyporus</taxon>
    </lineage>
</organism>
<dbReference type="CDD" id="cd05471">
    <property type="entry name" value="pepsin_like"/>
    <property type="match status" value="1"/>
</dbReference>
<feature type="domain" description="Peptidase A1" evidence="5">
    <location>
        <begin position="84"/>
        <end position="415"/>
    </location>
</feature>
<dbReference type="EMBL" id="ML211345">
    <property type="protein sequence ID" value="TFK84044.1"/>
    <property type="molecule type" value="Genomic_DNA"/>
</dbReference>
<keyword evidence="3 6" id="KW-0645">Protease</keyword>
<dbReference type="InterPro" id="IPR033121">
    <property type="entry name" value="PEPTIDASE_A1"/>
</dbReference>
<keyword evidence="3" id="KW-0378">Hydrolase</keyword>
<dbReference type="InterPro" id="IPR021109">
    <property type="entry name" value="Peptidase_aspartic_dom_sf"/>
</dbReference>
<reference evidence="6 7" key="1">
    <citation type="journal article" date="2019" name="Nat. Ecol. Evol.">
        <title>Megaphylogeny resolves global patterns of mushroom evolution.</title>
        <authorList>
            <person name="Varga T."/>
            <person name="Krizsan K."/>
            <person name="Foldi C."/>
            <person name="Dima B."/>
            <person name="Sanchez-Garcia M."/>
            <person name="Sanchez-Ramirez S."/>
            <person name="Szollosi G.J."/>
            <person name="Szarkandi J.G."/>
            <person name="Papp V."/>
            <person name="Albert L."/>
            <person name="Andreopoulos W."/>
            <person name="Angelini C."/>
            <person name="Antonin V."/>
            <person name="Barry K.W."/>
            <person name="Bougher N.L."/>
            <person name="Buchanan P."/>
            <person name="Buyck B."/>
            <person name="Bense V."/>
            <person name="Catcheside P."/>
            <person name="Chovatia M."/>
            <person name="Cooper J."/>
            <person name="Damon W."/>
            <person name="Desjardin D."/>
            <person name="Finy P."/>
            <person name="Geml J."/>
            <person name="Haridas S."/>
            <person name="Hughes K."/>
            <person name="Justo A."/>
            <person name="Karasinski D."/>
            <person name="Kautmanova I."/>
            <person name="Kiss B."/>
            <person name="Kocsube S."/>
            <person name="Kotiranta H."/>
            <person name="LaButti K.M."/>
            <person name="Lechner B.E."/>
            <person name="Liimatainen K."/>
            <person name="Lipzen A."/>
            <person name="Lukacs Z."/>
            <person name="Mihaltcheva S."/>
            <person name="Morgado L.N."/>
            <person name="Niskanen T."/>
            <person name="Noordeloos M.E."/>
            <person name="Ohm R.A."/>
            <person name="Ortiz-Santana B."/>
            <person name="Ovrebo C."/>
            <person name="Racz N."/>
            <person name="Riley R."/>
            <person name="Savchenko A."/>
            <person name="Shiryaev A."/>
            <person name="Soop K."/>
            <person name="Spirin V."/>
            <person name="Szebenyi C."/>
            <person name="Tomsovsky M."/>
            <person name="Tulloss R.E."/>
            <person name="Uehling J."/>
            <person name="Grigoriev I.V."/>
            <person name="Vagvolgyi C."/>
            <person name="Papp T."/>
            <person name="Martin F.M."/>
            <person name="Miettinen O."/>
            <person name="Hibbett D.S."/>
            <person name="Nagy L.G."/>
        </authorList>
    </citation>
    <scope>NUCLEOTIDE SEQUENCE [LARGE SCALE GENOMIC DNA]</scope>
    <source>
        <strain evidence="6 7">HHB13444</strain>
    </source>
</reference>
<proteinExistence type="inferred from homology"/>
<dbReference type="PROSITE" id="PS00141">
    <property type="entry name" value="ASP_PROTEASE"/>
    <property type="match status" value="1"/>
</dbReference>
<keyword evidence="4" id="KW-0812">Transmembrane</keyword>
<dbReference type="GO" id="GO:0004190">
    <property type="term" value="F:aspartic-type endopeptidase activity"/>
    <property type="evidence" value="ECO:0007669"/>
    <property type="project" value="UniProtKB-KW"/>
</dbReference>
<dbReference type="InterPro" id="IPR034164">
    <property type="entry name" value="Pepsin-like_dom"/>
</dbReference>
<name>A0A5C3P319_9APHY</name>
<keyword evidence="7" id="KW-1185">Reference proteome</keyword>
<evidence type="ECO:0000313" key="7">
    <source>
        <dbReference type="Proteomes" id="UP000308197"/>
    </source>
</evidence>
<dbReference type="InParanoid" id="A0A5C3P319"/>
<evidence type="ECO:0000259" key="5">
    <source>
        <dbReference type="PROSITE" id="PS51767"/>
    </source>
</evidence>
<dbReference type="AlphaFoldDB" id="A0A5C3P319"/>
<gene>
    <name evidence="6" type="ORF">K466DRAFT_238129</name>
</gene>
<dbReference type="Gene3D" id="2.40.70.10">
    <property type="entry name" value="Acid Proteases"/>
    <property type="match status" value="2"/>
</dbReference>
<dbReference type="GO" id="GO:0006508">
    <property type="term" value="P:proteolysis"/>
    <property type="evidence" value="ECO:0007669"/>
    <property type="project" value="UniProtKB-KW"/>
</dbReference>
<evidence type="ECO:0000256" key="1">
    <source>
        <dbReference type="ARBA" id="ARBA00007447"/>
    </source>
</evidence>
<dbReference type="PANTHER" id="PTHR47966:SF57">
    <property type="entry name" value="PEPTIDASE A1 DOMAIN-CONTAINING PROTEIN"/>
    <property type="match status" value="1"/>
</dbReference>
<evidence type="ECO:0000313" key="6">
    <source>
        <dbReference type="EMBL" id="TFK84044.1"/>
    </source>
</evidence>